<dbReference type="Proteomes" id="UP000287033">
    <property type="component" value="Unassembled WGS sequence"/>
</dbReference>
<organism evidence="1 2">
    <name type="scientific">Chiloscyllium punctatum</name>
    <name type="common">Brownbanded bambooshark</name>
    <name type="synonym">Hemiscyllium punctatum</name>
    <dbReference type="NCBI Taxonomy" id="137246"/>
    <lineage>
        <taxon>Eukaryota</taxon>
        <taxon>Metazoa</taxon>
        <taxon>Chordata</taxon>
        <taxon>Craniata</taxon>
        <taxon>Vertebrata</taxon>
        <taxon>Chondrichthyes</taxon>
        <taxon>Elasmobranchii</taxon>
        <taxon>Galeomorphii</taxon>
        <taxon>Galeoidea</taxon>
        <taxon>Orectolobiformes</taxon>
        <taxon>Hemiscylliidae</taxon>
        <taxon>Chiloscyllium</taxon>
    </lineage>
</organism>
<gene>
    <name evidence="1" type="ORF">chiPu_0003376</name>
</gene>
<keyword evidence="2" id="KW-1185">Reference proteome</keyword>
<protein>
    <submittedName>
        <fullName evidence="1">Uncharacterized protein</fullName>
    </submittedName>
</protein>
<dbReference type="EMBL" id="BEZZ01000072">
    <property type="protein sequence ID" value="GCC24973.1"/>
    <property type="molecule type" value="Genomic_DNA"/>
</dbReference>
<sequence length="69" mass="7630">MLCTGLHTAPAQTRHGPDVSFVHMSTLDLPSTPTPLTKVYACAGQEPRFFSTLKWPVASFWTTHVKDSK</sequence>
<comment type="caution">
    <text evidence="1">The sequence shown here is derived from an EMBL/GenBank/DDBJ whole genome shotgun (WGS) entry which is preliminary data.</text>
</comment>
<accession>A0A401S3I1</accession>
<dbReference type="AlphaFoldDB" id="A0A401S3I1"/>
<evidence type="ECO:0000313" key="2">
    <source>
        <dbReference type="Proteomes" id="UP000287033"/>
    </source>
</evidence>
<reference evidence="1 2" key="1">
    <citation type="journal article" date="2018" name="Nat. Ecol. Evol.">
        <title>Shark genomes provide insights into elasmobranch evolution and the origin of vertebrates.</title>
        <authorList>
            <person name="Hara Y"/>
            <person name="Yamaguchi K"/>
            <person name="Onimaru K"/>
            <person name="Kadota M"/>
            <person name="Koyanagi M"/>
            <person name="Keeley SD"/>
            <person name="Tatsumi K"/>
            <person name="Tanaka K"/>
            <person name="Motone F"/>
            <person name="Kageyama Y"/>
            <person name="Nozu R"/>
            <person name="Adachi N"/>
            <person name="Nishimura O"/>
            <person name="Nakagawa R"/>
            <person name="Tanegashima C"/>
            <person name="Kiyatake I"/>
            <person name="Matsumoto R"/>
            <person name="Murakumo K"/>
            <person name="Nishida K"/>
            <person name="Terakita A"/>
            <person name="Kuratani S"/>
            <person name="Sato K"/>
            <person name="Hyodo S Kuraku.S."/>
        </authorList>
    </citation>
    <scope>NUCLEOTIDE SEQUENCE [LARGE SCALE GENOMIC DNA]</scope>
</reference>
<name>A0A401S3I1_CHIPU</name>
<evidence type="ECO:0000313" key="1">
    <source>
        <dbReference type="EMBL" id="GCC24973.1"/>
    </source>
</evidence>
<proteinExistence type="predicted"/>